<evidence type="ECO:0000256" key="4">
    <source>
        <dbReference type="ARBA" id="ARBA00023004"/>
    </source>
</evidence>
<dbReference type="SFLD" id="SFLDS00029">
    <property type="entry name" value="Radical_SAM"/>
    <property type="match status" value="2"/>
</dbReference>
<dbReference type="CDD" id="cd01335">
    <property type="entry name" value="Radical_SAM"/>
    <property type="match status" value="1"/>
</dbReference>
<sequence length="389" mass="44094">MTNVVTPMKNPFHVMIIPTLGCPGHCKYCWSSDEKSPRMTLDTIDDIVRWLKPLHDQRVTFTFHGGEPLLAGAEFYRKALRKITEELPHLSPEFAIQTNLWLMNDELAEIFAEYRVPIGSSIDGPRELTNYQRGDEYYERCLAGYKIAADHGLLVRFICTFTNSSVKQKDEIINFFKENGWVMKLHPALPSLKGDNPNAWTLAPEEYGELLVYLLDEAIEHSSEIEIMNINDLCRCVFTRAGSVCTYADCMGTTFAVGPDGEIYPCYRFIGMPEWVMGHVRDAPSIETLMESHAGKRMLAFKEFVDTACKDCAHISYCRGGCPYNAIAPTGGTLEGVDPHCTAYKRIFDEINARLEEEMNAPPAVNRLSRVKRKQKQSVMGLIRKIIDE</sequence>
<name>A0A644U0E4_9ZZZZ</name>
<dbReference type="PROSITE" id="PS51918">
    <property type="entry name" value="RADICAL_SAM"/>
    <property type="match status" value="1"/>
</dbReference>
<keyword evidence="5" id="KW-0411">Iron-sulfur</keyword>
<dbReference type="InterPro" id="IPR047602">
    <property type="entry name" value="SPASM_CteB-like"/>
</dbReference>
<protein>
    <submittedName>
        <fullName evidence="8">Anaerobic sulfatase-maturating enzyme</fullName>
        <ecNumber evidence="8">1.8.98.-</ecNumber>
    </submittedName>
</protein>
<dbReference type="AlphaFoldDB" id="A0A644U0E4"/>
<dbReference type="GO" id="GO:0051536">
    <property type="term" value="F:iron-sulfur cluster binding"/>
    <property type="evidence" value="ECO:0007669"/>
    <property type="project" value="UniProtKB-KW"/>
</dbReference>
<evidence type="ECO:0000256" key="6">
    <source>
        <dbReference type="ARBA" id="ARBA00023601"/>
    </source>
</evidence>
<dbReference type="InterPro" id="IPR007197">
    <property type="entry name" value="rSAM"/>
</dbReference>
<gene>
    <name evidence="8" type="ORF">SDC9_18407</name>
</gene>
<dbReference type="SFLD" id="SFLDG01386">
    <property type="entry name" value="main_SPASM_domain-containing"/>
    <property type="match status" value="2"/>
</dbReference>
<dbReference type="InterPro" id="IPR023867">
    <property type="entry name" value="Sulphatase_maturase_rSAM"/>
</dbReference>
<proteinExistence type="inferred from homology"/>
<evidence type="ECO:0000313" key="8">
    <source>
        <dbReference type="EMBL" id="MPL72620.1"/>
    </source>
</evidence>
<dbReference type="SUPFAM" id="SSF102114">
    <property type="entry name" value="Radical SAM enzymes"/>
    <property type="match status" value="1"/>
</dbReference>
<dbReference type="Pfam" id="PF04055">
    <property type="entry name" value="Radical_SAM"/>
    <property type="match status" value="1"/>
</dbReference>
<comment type="similarity">
    <text evidence="6">Belongs to the radical SAM superfamily. Anaerobic sulfatase-maturating enzyme family.</text>
</comment>
<dbReference type="InterPro" id="IPR058240">
    <property type="entry name" value="rSAM_sf"/>
</dbReference>
<evidence type="ECO:0000256" key="1">
    <source>
        <dbReference type="ARBA" id="ARBA00001966"/>
    </source>
</evidence>
<evidence type="ECO:0000256" key="2">
    <source>
        <dbReference type="ARBA" id="ARBA00022691"/>
    </source>
</evidence>
<dbReference type="SFLD" id="SFLDG01072">
    <property type="entry name" value="dehydrogenase_like"/>
    <property type="match status" value="1"/>
</dbReference>
<dbReference type="SFLD" id="SFLDG01067">
    <property type="entry name" value="SPASM/twitch_domain_containing"/>
    <property type="match status" value="2"/>
</dbReference>
<dbReference type="Pfam" id="PF13186">
    <property type="entry name" value="SPASM"/>
    <property type="match status" value="1"/>
</dbReference>
<dbReference type="EMBL" id="VSSQ01000067">
    <property type="protein sequence ID" value="MPL72620.1"/>
    <property type="molecule type" value="Genomic_DNA"/>
</dbReference>
<comment type="cofactor">
    <cofactor evidence="1">
        <name>[4Fe-4S] cluster</name>
        <dbReference type="ChEBI" id="CHEBI:49883"/>
    </cofactor>
</comment>
<dbReference type="EC" id="1.8.98.-" evidence="8"/>
<evidence type="ECO:0000256" key="5">
    <source>
        <dbReference type="ARBA" id="ARBA00023014"/>
    </source>
</evidence>
<keyword evidence="4" id="KW-0408">Iron</keyword>
<dbReference type="InterPro" id="IPR024018">
    <property type="entry name" value="CHP04083_rSAM"/>
</dbReference>
<dbReference type="Gene3D" id="3.20.20.70">
    <property type="entry name" value="Aldolase class I"/>
    <property type="match status" value="1"/>
</dbReference>
<organism evidence="8">
    <name type="scientific">bioreactor metagenome</name>
    <dbReference type="NCBI Taxonomy" id="1076179"/>
    <lineage>
        <taxon>unclassified sequences</taxon>
        <taxon>metagenomes</taxon>
        <taxon>ecological metagenomes</taxon>
    </lineage>
</organism>
<dbReference type="NCBIfam" id="TIGR04085">
    <property type="entry name" value="rSAM_more_4Fe4S"/>
    <property type="match status" value="1"/>
</dbReference>
<dbReference type="CDD" id="cd21124">
    <property type="entry name" value="SPASM_CteB-like"/>
    <property type="match status" value="1"/>
</dbReference>
<dbReference type="SFLD" id="SFLDG01384">
    <property type="entry name" value="thioether_bond_formation_requi"/>
    <property type="match status" value="1"/>
</dbReference>
<dbReference type="PANTHER" id="PTHR43273:SF3">
    <property type="entry name" value="ANAEROBIC SULFATASE-MATURATING ENZYME HOMOLOG ASLB-RELATED"/>
    <property type="match status" value="1"/>
</dbReference>
<dbReference type="PANTHER" id="PTHR43273">
    <property type="entry name" value="ANAEROBIC SULFATASE-MATURATING ENZYME HOMOLOG ASLB-RELATED"/>
    <property type="match status" value="1"/>
</dbReference>
<comment type="caution">
    <text evidence="8">The sequence shown here is derived from an EMBL/GenBank/DDBJ whole genome shotgun (WGS) entry which is preliminary data.</text>
</comment>
<reference evidence="8" key="1">
    <citation type="submission" date="2019-08" db="EMBL/GenBank/DDBJ databases">
        <authorList>
            <person name="Kucharzyk K."/>
            <person name="Murdoch R.W."/>
            <person name="Higgins S."/>
            <person name="Loffler F."/>
        </authorList>
    </citation>
    <scope>NUCLEOTIDE SEQUENCE</scope>
</reference>
<keyword evidence="2" id="KW-0949">S-adenosyl-L-methionine</keyword>
<dbReference type="GO" id="GO:0016491">
    <property type="term" value="F:oxidoreductase activity"/>
    <property type="evidence" value="ECO:0007669"/>
    <property type="project" value="UniProtKB-KW"/>
</dbReference>
<keyword evidence="3" id="KW-0479">Metal-binding</keyword>
<evidence type="ECO:0000256" key="3">
    <source>
        <dbReference type="ARBA" id="ARBA00022723"/>
    </source>
</evidence>
<dbReference type="InterPro" id="IPR023885">
    <property type="entry name" value="4Fe4S-binding_SPASM_dom"/>
</dbReference>
<dbReference type="GO" id="GO:0046872">
    <property type="term" value="F:metal ion binding"/>
    <property type="evidence" value="ECO:0007669"/>
    <property type="project" value="UniProtKB-KW"/>
</dbReference>
<accession>A0A644U0E4</accession>
<evidence type="ECO:0000259" key="7">
    <source>
        <dbReference type="PROSITE" id="PS51918"/>
    </source>
</evidence>
<dbReference type="NCBIfam" id="TIGR04083">
    <property type="entry name" value="rSAM_pep_methan"/>
    <property type="match status" value="1"/>
</dbReference>
<dbReference type="InterPro" id="IPR013785">
    <property type="entry name" value="Aldolase_TIM"/>
</dbReference>
<keyword evidence="8" id="KW-0560">Oxidoreductase</keyword>
<feature type="domain" description="Radical SAM core" evidence="7">
    <location>
        <begin position="8"/>
        <end position="220"/>
    </location>
</feature>